<organism evidence="11 12">
    <name type="scientific">Musa acuminata subsp. malaccensis</name>
    <name type="common">Wild banana</name>
    <name type="synonym">Musa malaccensis</name>
    <dbReference type="NCBI Taxonomy" id="214687"/>
    <lineage>
        <taxon>Eukaryota</taxon>
        <taxon>Viridiplantae</taxon>
        <taxon>Streptophyta</taxon>
        <taxon>Embryophyta</taxon>
        <taxon>Tracheophyta</taxon>
        <taxon>Spermatophyta</taxon>
        <taxon>Magnoliopsida</taxon>
        <taxon>Liliopsida</taxon>
        <taxon>Zingiberales</taxon>
        <taxon>Musaceae</taxon>
        <taxon>Musa</taxon>
    </lineage>
</organism>
<dbReference type="EnsemblPlants" id="Ma02_t07790.1">
    <property type="protein sequence ID" value="Ma02_p07790.1"/>
    <property type="gene ID" value="Ma02_g07790"/>
</dbReference>
<evidence type="ECO:0000313" key="12">
    <source>
        <dbReference type="Proteomes" id="UP000012960"/>
    </source>
</evidence>
<dbReference type="PROSITE" id="PS50222">
    <property type="entry name" value="EF_HAND_2"/>
    <property type="match status" value="4"/>
</dbReference>
<dbReference type="InterPro" id="IPR035920">
    <property type="entry name" value="YhbY-like_sf"/>
</dbReference>
<keyword evidence="5 6" id="KW-0694">RNA-binding</keyword>
<gene>
    <name evidence="10" type="ORF">GSMUA_62920.1</name>
</gene>
<dbReference type="OMA" id="NREMAGR"/>
<dbReference type="Gramene" id="Ma02_t07790.1">
    <property type="protein sequence ID" value="Ma02_p07790.1"/>
    <property type="gene ID" value="Ma02_g07790"/>
</dbReference>
<dbReference type="InterPro" id="IPR040286">
    <property type="entry name" value="At3g25440-like"/>
</dbReference>
<dbReference type="InterPro" id="IPR001890">
    <property type="entry name" value="RNA-binding_CRM"/>
</dbReference>
<evidence type="ECO:0000256" key="2">
    <source>
        <dbReference type="ARBA" id="ARBA00022723"/>
    </source>
</evidence>
<dbReference type="Proteomes" id="UP000012960">
    <property type="component" value="Unplaced"/>
</dbReference>
<dbReference type="Gene3D" id="3.30.110.60">
    <property type="entry name" value="YhbY-like"/>
    <property type="match status" value="1"/>
</dbReference>
<evidence type="ECO:0000259" key="9">
    <source>
        <dbReference type="PROSITE" id="PS51295"/>
    </source>
</evidence>
<evidence type="ECO:0000256" key="1">
    <source>
        <dbReference type="ARBA" id="ARBA00003291"/>
    </source>
</evidence>
<name>A0A804I0D5_MUSAM</name>
<feature type="region of interest" description="Disordered" evidence="7">
    <location>
        <begin position="548"/>
        <end position="571"/>
    </location>
</feature>
<dbReference type="InterPro" id="IPR011992">
    <property type="entry name" value="EF-hand-dom_pair"/>
</dbReference>
<reference evidence="10" key="1">
    <citation type="submission" date="2021-03" db="EMBL/GenBank/DDBJ databases">
        <authorList>
            <consortium name="Genoscope - CEA"/>
            <person name="William W."/>
        </authorList>
    </citation>
    <scope>NUCLEOTIDE SEQUENCE</scope>
    <source>
        <strain evidence="10">Doubled-haploid Pahang</strain>
    </source>
</reference>
<dbReference type="InterPro" id="IPR002048">
    <property type="entry name" value="EF_hand_dom"/>
</dbReference>
<evidence type="ECO:0000256" key="6">
    <source>
        <dbReference type="PROSITE-ProRule" id="PRU00626"/>
    </source>
</evidence>
<reference evidence="11" key="2">
    <citation type="submission" date="2021-05" db="UniProtKB">
        <authorList>
            <consortium name="EnsemblPlants"/>
        </authorList>
    </citation>
    <scope>IDENTIFICATION</scope>
    <source>
        <strain evidence="11">subsp. malaccensis</strain>
    </source>
</reference>
<keyword evidence="4" id="KW-0106">Calcium</keyword>
<dbReference type="Pfam" id="PF01985">
    <property type="entry name" value="CRS1_YhbY"/>
    <property type="match status" value="1"/>
</dbReference>
<dbReference type="FunCoup" id="A0A804I0D5">
    <property type="interactions" value="2554"/>
</dbReference>
<feature type="domain" description="EF-hand" evidence="8">
    <location>
        <begin position="112"/>
        <end position="147"/>
    </location>
</feature>
<comment type="function">
    <text evidence="1">Potential calcium sensor.</text>
</comment>
<dbReference type="SUPFAM" id="SSF75471">
    <property type="entry name" value="YhbY-like"/>
    <property type="match status" value="1"/>
</dbReference>
<evidence type="ECO:0000256" key="4">
    <source>
        <dbReference type="ARBA" id="ARBA00022837"/>
    </source>
</evidence>
<dbReference type="FunFam" id="1.10.238.10:FF:000231">
    <property type="entry name" value="Calmodulin-like protein 3"/>
    <property type="match status" value="1"/>
</dbReference>
<dbReference type="GO" id="GO:0005509">
    <property type="term" value="F:calcium ion binding"/>
    <property type="evidence" value="ECO:0007669"/>
    <property type="project" value="InterPro"/>
</dbReference>
<evidence type="ECO:0000256" key="5">
    <source>
        <dbReference type="ARBA" id="ARBA00022884"/>
    </source>
</evidence>
<dbReference type="AlphaFoldDB" id="A0A804I0D5"/>
<keyword evidence="2" id="KW-0479">Metal-binding</keyword>
<sequence length="654" mass="74777">MDPSELKRVFQMFDRNGDGSITKNELQDSLKNLGIHIPEEELAAMIEKIDVNGDGCVDVDEFGTLYQTIMGERDEDEDMLEAFNVFDQNGDGFITVEELRSVLSSLGLKQGRTVEECRKMISKVDVDGDGKVNFKEFKQMMKGGGFAALRWEGSSRPEPNSQALRRGRRIPPVRPLPPPRQSSASMGSRSLIERWNLSHLLHCVSPPIPTCHPPLISRSRTILEDFDRGGRITGSLPPRLWSSASPRRWTARIVNGFYAGGFQNIHTSQPLSNTGQVVMDPQKDTQNVVPVNDHSTTKVKRKKLKGRRAVVKWLKFFRWKKKKEYERMTAEEKILYKMRKAKRKEERLVEALKKIEPADSSEPTHDPEILTPEEHFYLLKMGHKCKNYVPVGRRGIFQGVILNMHLHWKKHQTLKVIVKTFTPEEVREIAAELARLSGGIVLDIHEENTIIMYRGKNYAQPPTEIMSPKVTLSRKKALDKSKYKDALRAVRRYIPKLHQDLGDLQEQMKREGESKSKTTEEAVSNAVDNRIISDCQMKSSEVLDVLEDGNSEPVEDDSLMESSSWSETEDLSDMFETDSDMEVMEKSERPLYLDEVEKFPSNIDEEPKDFEEHLRQIAAASKRIDLSTKDVKLADLDAVDKIFLRASSLLKKRR</sequence>
<dbReference type="PANTHER" id="PTHR31426">
    <property type="entry name" value="GROUP II INTRON SPLICING FACTOR CRS1-LIKE"/>
    <property type="match status" value="1"/>
</dbReference>
<dbReference type="PROSITE" id="PS51295">
    <property type="entry name" value="CRM"/>
    <property type="match status" value="1"/>
</dbReference>
<dbReference type="InterPro" id="IPR018247">
    <property type="entry name" value="EF_Hand_1_Ca_BS"/>
</dbReference>
<dbReference type="FunFam" id="1.10.238.10:FF:000089">
    <property type="entry name" value="calmodulin-like protein 3"/>
    <property type="match status" value="1"/>
</dbReference>
<feature type="compositionally biased region" description="Acidic residues" evidence="7">
    <location>
        <begin position="548"/>
        <end position="559"/>
    </location>
</feature>
<dbReference type="Gene3D" id="1.10.238.10">
    <property type="entry name" value="EF-hand"/>
    <property type="match status" value="2"/>
</dbReference>
<protein>
    <submittedName>
        <fullName evidence="10">(wild Malaysian banana) hypothetical protein</fullName>
    </submittedName>
</protein>
<dbReference type="EMBL" id="HG996467">
    <property type="protein sequence ID" value="CAG1861398.1"/>
    <property type="molecule type" value="Genomic_DNA"/>
</dbReference>
<accession>A0A804I0D5</accession>
<dbReference type="InParanoid" id="A0A804I0D5"/>
<evidence type="ECO:0000313" key="10">
    <source>
        <dbReference type="EMBL" id="CAG1861398.1"/>
    </source>
</evidence>
<proteinExistence type="predicted"/>
<evidence type="ECO:0000256" key="7">
    <source>
        <dbReference type="SAM" id="MobiDB-lite"/>
    </source>
</evidence>
<dbReference type="PROSITE" id="PS00018">
    <property type="entry name" value="EF_HAND_1"/>
    <property type="match status" value="4"/>
</dbReference>
<feature type="domain" description="EF-hand" evidence="8">
    <location>
        <begin position="1"/>
        <end position="36"/>
    </location>
</feature>
<evidence type="ECO:0000256" key="3">
    <source>
        <dbReference type="ARBA" id="ARBA00022737"/>
    </source>
</evidence>
<dbReference type="SMART" id="SM01103">
    <property type="entry name" value="CRS1_YhbY"/>
    <property type="match status" value="1"/>
</dbReference>
<feature type="region of interest" description="Disordered" evidence="7">
    <location>
        <begin position="151"/>
        <end position="187"/>
    </location>
</feature>
<dbReference type="PANTHER" id="PTHR31426:SF5">
    <property type="entry name" value="OS04G0492900 PROTEIN"/>
    <property type="match status" value="1"/>
</dbReference>
<evidence type="ECO:0000313" key="11">
    <source>
        <dbReference type="EnsemblPlants" id="Ma02_p07790.1"/>
    </source>
</evidence>
<keyword evidence="12" id="KW-1185">Reference proteome</keyword>
<dbReference type="SUPFAM" id="SSF47473">
    <property type="entry name" value="EF-hand"/>
    <property type="match status" value="1"/>
</dbReference>
<evidence type="ECO:0000259" key="8">
    <source>
        <dbReference type="PROSITE" id="PS50222"/>
    </source>
</evidence>
<keyword evidence="3" id="KW-0677">Repeat</keyword>
<feature type="domain" description="EF-hand" evidence="8">
    <location>
        <begin position="74"/>
        <end position="109"/>
    </location>
</feature>
<feature type="domain" description="EF-hand" evidence="8">
    <location>
        <begin position="37"/>
        <end position="72"/>
    </location>
</feature>
<dbReference type="CDD" id="cd00051">
    <property type="entry name" value="EFh"/>
    <property type="match status" value="1"/>
</dbReference>
<feature type="domain" description="CRM" evidence="9">
    <location>
        <begin position="368"/>
        <end position="465"/>
    </location>
</feature>
<dbReference type="Pfam" id="PF13499">
    <property type="entry name" value="EF-hand_7"/>
    <property type="match status" value="2"/>
</dbReference>
<dbReference type="GO" id="GO:0003723">
    <property type="term" value="F:RNA binding"/>
    <property type="evidence" value="ECO:0007669"/>
    <property type="project" value="UniProtKB-UniRule"/>
</dbReference>
<dbReference type="SMART" id="SM00054">
    <property type="entry name" value="EFh"/>
    <property type="match status" value="4"/>
</dbReference>